<comment type="caution">
    <text evidence="1">The sequence shown here is derived from an EMBL/GenBank/DDBJ whole genome shotgun (WGS) entry which is preliminary data.</text>
</comment>
<name>A0AAN6ZGM3_9PEZI</name>
<keyword evidence="2" id="KW-1185">Reference proteome</keyword>
<evidence type="ECO:0000313" key="2">
    <source>
        <dbReference type="Proteomes" id="UP001304895"/>
    </source>
</evidence>
<sequence length="94" mass="10648">MATLHGFLRPAPQWSVLQEREVLRGDRPRCFPPAAALASRSPPACLSYCPEHDSLLPRDPTDCGLLHCHRYYLYFTGTTMYCALRLVSPIVEPF</sequence>
<reference evidence="1" key="1">
    <citation type="journal article" date="2023" name="Mol. Phylogenet. Evol.">
        <title>Genome-scale phylogeny and comparative genomics of the fungal order Sordariales.</title>
        <authorList>
            <person name="Hensen N."/>
            <person name="Bonometti L."/>
            <person name="Westerberg I."/>
            <person name="Brannstrom I.O."/>
            <person name="Guillou S."/>
            <person name="Cros-Aarteil S."/>
            <person name="Calhoun S."/>
            <person name="Haridas S."/>
            <person name="Kuo A."/>
            <person name="Mondo S."/>
            <person name="Pangilinan J."/>
            <person name="Riley R."/>
            <person name="LaButti K."/>
            <person name="Andreopoulos B."/>
            <person name="Lipzen A."/>
            <person name="Chen C."/>
            <person name="Yan M."/>
            <person name="Daum C."/>
            <person name="Ng V."/>
            <person name="Clum A."/>
            <person name="Steindorff A."/>
            <person name="Ohm R.A."/>
            <person name="Martin F."/>
            <person name="Silar P."/>
            <person name="Natvig D.O."/>
            <person name="Lalanne C."/>
            <person name="Gautier V."/>
            <person name="Ament-Velasquez S.L."/>
            <person name="Kruys A."/>
            <person name="Hutchinson M.I."/>
            <person name="Powell A.J."/>
            <person name="Barry K."/>
            <person name="Miller A.N."/>
            <person name="Grigoriev I.V."/>
            <person name="Debuchy R."/>
            <person name="Gladieux P."/>
            <person name="Hiltunen Thoren M."/>
            <person name="Johannesson H."/>
        </authorList>
    </citation>
    <scope>NUCLEOTIDE SEQUENCE</scope>
    <source>
        <strain evidence="1">CBS 123565</strain>
    </source>
</reference>
<accession>A0AAN6ZGM3</accession>
<dbReference type="AlphaFoldDB" id="A0AAN6ZGM3"/>
<organism evidence="1 2">
    <name type="scientific">Trichocladium antarcticum</name>
    <dbReference type="NCBI Taxonomy" id="1450529"/>
    <lineage>
        <taxon>Eukaryota</taxon>
        <taxon>Fungi</taxon>
        <taxon>Dikarya</taxon>
        <taxon>Ascomycota</taxon>
        <taxon>Pezizomycotina</taxon>
        <taxon>Sordariomycetes</taxon>
        <taxon>Sordariomycetidae</taxon>
        <taxon>Sordariales</taxon>
        <taxon>Chaetomiaceae</taxon>
        <taxon>Trichocladium</taxon>
    </lineage>
</organism>
<dbReference type="Proteomes" id="UP001304895">
    <property type="component" value="Unassembled WGS sequence"/>
</dbReference>
<proteinExistence type="predicted"/>
<dbReference type="EMBL" id="MU853403">
    <property type="protein sequence ID" value="KAK4136896.1"/>
    <property type="molecule type" value="Genomic_DNA"/>
</dbReference>
<evidence type="ECO:0000313" key="1">
    <source>
        <dbReference type="EMBL" id="KAK4136896.1"/>
    </source>
</evidence>
<reference evidence="1" key="2">
    <citation type="submission" date="2023-05" db="EMBL/GenBank/DDBJ databases">
        <authorList>
            <consortium name="Lawrence Berkeley National Laboratory"/>
            <person name="Steindorff A."/>
            <person name="Hensen N."/>
            <person name="Bonometti L."/>
            <person name="Westerberg I."/>
            <person name="Brannstrom I.O."/>
            <person name="Guillou S."/>
            <person name="Cros-Aarteil S."/>
            <person name="Calhoun S."/>
            <person name="Haridas S."/>
            <person name="Kuo A."/>
            <person name="Mondo S."/>
            <person name="Pangilinan J."/>
            <person name="Riley R."/>
            <person name="Labutti K."/>
            <person name="Andreopoulos B."/>
            <person name="Lipzen A."/>
            <person name="Chen C."/>
            <person name="Yanf M."/>
            <person name="Daum C."/>
            <person name="Ng V."/>
            <person name="Clum A."/>
            <person name="Ohm R."/>
            <person name="Martin F."/>
            <person name="Silar P."/>
            <person name="Natvig D."/>
            <person name="Lalanne C."/>
            <person name="Gautier V."/>
            <person name="Ament-Velasquez S.L."/>
            <person name="Kruys A."/>
            <person name="Hutchinson M.I."/>
            <person name="Powell A.J."/>
            <person name="Barry K."/>
            <person name="Miller A.N."/>
            <person name="Grigoriev I.V."/>
            <person name="Debuchy R."/>
            <person name="Gladieux P."/>
            <person name="Thoren M.H."/>
            <person name="Johannesson H."/>
        </authorList>
    </citation>
    <scope>NUCLEOTIDE SEQUENCE</scope>
    <source>
        <strain evidence="1">CBS 123565</strain>
    </source>
</reference>
<gene>
    <name evidence="1" type="ORF">BT67DRAFT_193865</name>
</gene>
<protein>
    <submittedName>
        <fullName evidence="1">Uncharacterized protein</fullName>
    </submittedName>
</protein>